<name>A0A8T0W221_PANVG</name>
<dbReference type="Proteomes" id="UP000823388">
    <property type="component" value="Chromosome 2K"/>
</dbReference>
<reference evidence="1" key="1">
    <citation type="submission" date="2020-05" db="EMBL/GenBank/DDBJ databases">
        <title>WGS assembly of Panicum virgatum.</title>
        <authorList>
            <person name="Lovell J.T."/>
            <person name="Jenkins J."/>
            <person name="Shu S."/>
            <person name="Juenger T.E."/>
            <person name="Schmutz J."/>
        </authorList>
    </citation>
    <scope>NUCLEOTIDE SEQUENCE</scope>
    <source>
        <strain evidence="1">AP13</strain>
    </source>
</reference>
<keyword evidence="2" id="KW-1185">Reference proteome</keyword>
<evidence type="ECO:0000313" key="2">
    <source>
        <dbReference type="Proteomes" id="UP000823388"/>
    </source>
</evidence>
<proteinExistence type="predicted"/>
<dbReference type="EMBL" id="CM029039">
    <property type="protein sequence ID" value="KAG2640697.1"/>
    <property type="molecule type" value="Genomic_DNA"/>
</dbReference>
<organism evidence="1 2">
    <name type="scientific">Panicum virgatum</name>
    <name type="common">Blackwell switchgrass</name>
    <dbReference type="NCBI Taxonomy" id="38727"/>
    <lineage>
        <taxon>Eukaryota</taxon>
        <taxon>Viridiplantae</taxon>
        <taxon>Streptophyta</taxon>
        <taxon>Embryophyta</taxon>
        <taxon>Tracheophyta</taxon>
        <taxon>Spermatophyta</taxon>
        <taxon>Magnoliopsida</taxon>
        <taxon>Liliopsida</taxon>
        <taxon>Poales</taxon>
        <taxon>Poaceae</taxon>
        <taxon>PACMAD clade</taxon>
        <taxon>Panicoideae</taxon>
        <taxon>Panicodae</taxon>
        <taxon>Paniceae</taxon>
        <taxon>Panicinae</taxon>
        <taxon>Panicum</taxon>
        <taxon>Panicum sect. Hiantes</taxon>
    </lineage>
</organism>
<comment type="caution">
    <text evidence="1">The sequence shown here is derived from an EMBL/GenBank/DDBJ whole genome shotgun (WGS) entry which is preliminary data.</text>
</comment>
<sequence length="36" mass="3670">MLLRPSLLTLALPAALSSSRRPLSSLQLAPPSAPGS</sequence>
<gene>
    <name evidence="1" type="ORF">PVAP13_2KG113116</name>
</gene>
<accession>A0A8T0W221</accession>
<dbReference type="AlphaFoldDB" id="A0A8T0W221"/>
<evidence type="ECO:0000313" key="1">
    <source>
        <dbReference type="EMBL" id="KAG2640697.1"/>
    </source>
</evidence>
<protein>
    <submittedName>
        <fullName evidence="1">Uncharacterized protein</fullName>
    </submittedName>
</protein>